<evidence type="ECO:0000256" key="1">
    <source>
        <dbReference type="SAM" id="MobiDB-lite"/>
    </source>
</evidence>
<name>A0A9P1HBK6_9PEZI</name>
<accession>A0A9P1HBK6</accession>
<sequence length="346" mass="37135">MARYLGALPALSVALLAARARAECVCLGIDYTNAGTYFIDDTSSESFSFISEFRDCEAADVTPILVAPDGAEHACSVLESGKDAVGQRSSCDISYADMGSGQWTIVIQGEEFAASFQRRFELKSTAPEKTVVTTDTAWQTLTRSTQARPVTASCAQSTQMVTHYVAGPTEVVTTTFERWSDRDASTEYVRTTAIQSAYCHYPEGAQTPAPDETPEVPEPQPGDECGGDCQPWWDNGIPRHLVDRGVAAAAAITSTVYASETATSTSVITKAPRTVTETVYSTKTENVEIAPETVCANQGVATLTTVIRGEPTTELHATYITHWATPVVTAFGNLANREARVVLASF</sequence>
<dbReference type="Proteomes" id="UP000838763">
    <property type="component" value="Unassembled WGS sequence"/>
</dbReference>
<evidence type="ECO:0000313" key="4">
    <source>
        <dbReference type="Proteomes" id="UP000838763"/>
    </source>
</evidence>
<keyword evidence="2" id="KW-0732">Signal</keyword>
<evidence type="ECO:0000256" key="2">
    <source>
        <dbReference type="SAM" id="SignalP"/>
    </source>
</evidence>
<gene>
    <name evidence="3" type="ORF">PPNO1_LOCUS8852</name>
</gene>
<dbReference type="OrthoDB" id="5240049at2759"/>
<dbReference type="EMBL" id="CALLCH030000019">
    <property type="protein sequence ID" value="CAI4219286.1"/>
    <property type="molecule type" value="Genomic_DNA"/>
</dbReference>
<keyword evidence="4" id="KW-1185">Reference proteome</keyword>
<dbReference type="AlphaFoldDB" id="A0A9P1HBK6"/>
<organism evidence="3 4">
    <name type="scientific">Parascedosporium putredinis</name>
    <dbReference type="NCBI Taxonomy" id="1442378"/>
    <lineage>
        <taxon>Eukaryota</taxon>
        <taxon>Fungi</taxon>
        <taxon>Dikarya</taxon>
        <taxon>Ascomycota</taxon>
        <taxon>Pezizomycotina</taxon>
        <taxon>Sordariomycetes</taxon>
        <taxon>Hypocreomycetidae</taxon>
        <taxon>Microascales</taxon>
        <taxon>Microascaceae</taxon>
        <taxon>Parascedosporium</taxon>
    </lineage>
</organism>
<feature type="region of interest" description="Disordered" evidence="1">
    <location>
        <begin position="203"/>
        <end position="224"/>
    </location>
</feature>
<protein>
    <submittedName>
        <fullName evidence="3">Uncharacterized protein</fullName>
    </submittedName>
</protein>
<evidence type="ECO:0000313" key="3">
    <source>
        <dbReference type="EMBL" id="CAI4219286.1"/>
    </source>
</evidence>
<feature type="signal peptide" evidence="2">
    <location>
        <begin position="1"/>
        <end position="22"/>
    </location>
</feature>
<feature type="chain" id="PRO_5040182877" evidence="2">
    <location>
        <begin position="23"/>
        <end position="346"/>
    </location>
</feature>
<proteinExistence type="predicted"/>
<reference evidence="3" key="1">
    <citation type="submission" date="2022-11" db="EMBL/GenBank/DDBJ databases">
        <authorList>
            <person name="Scott C."/>
            <person name="Bruce N."/>
        </authorList>
    </citation>
    <scope>NUCLEOTIDE SEQUENCE</scope>
</reference>
<comment type="caution">
    <text evidence="3">The sequence shown here is derived from an EMBL/GenBank/DDBJ whole genome shotgun (WGS) entry which is preliminary data.</text>
</comment>